<protein>
    <submittedName>
        <fullName evidence="1">Uncharacterized protein</fullName>
    </submittedName>
</protein>
<evidence type="ECO:0000313" key="2">
    <source>
        <dbReference type="Proteomes" id="UP001597045"/>
    </source>
</evidence>
<dbReference type="EMBL" id="JBHTIS010000073">
    <property type="protein sequence ID" value="MFD1044550.1"/>
    <property type="molecule type" value="Genomic_DNA"/>
</dbReference>
<name>A0ABW3M1I1_9PSEU</name>
<dbReference type="Proteomes" id="UP001597045">
    <property type="component" value="Unassembled WGS sequence"/>
</dbReference>
<sequence length="466" mass="50401">MGAARIGEIDQAVQWLTEAESAARRHAVRDDRLTWTGGLANSFLTAITTAAVHRGRSDIVVALASSAIEHQQWPIAIRSIIGLVKGGALDEAEAMVDLLPASAVIRLDPILLAIVSAFTERSEFDHATQLITKIADVECRDKARATIGTAAAEHDDWRLAERMATGIEHAPQLTMTVLTAAASAATRTGHSADVRRILAQLPDGWPRAKAELQVLSLASDISVDERIEHAFTAAQRENVSVHELGGLIRTAIDKGAATLVTEMFRALTDRLHAENSMTLRALNACYASDIAHTVGRPEVAADLLTIAEEAAFAALPERHRYRSVAMEAVIRTAGEHGDDERFDRLILTLTTELMKGDAPGQPTLPDAPTVTARLAVHAGRFADADAIISRAEPWDRHPALLAAVQSALSVKHLDTAQVKQWVSRWLVAAIRLGLDPELAWLIVQVDPTVAPLISTWFHPVPLRHGP</sequence>
<accession>A0ABW3M1I1</accession>
<reference evidence="2" key="1">
    <citation type="journal article" date="2019" name="Int. J. Syst. Evol. Microbiol.">
        <title>The Global Catalogue of Microorganisms (GCM) 10K type strain sequencing project: providing services to taxonomists for standard genome sequencing and annotation.</title>
        <authorList>
            <consortium name="The Broad Institute Genomics Platform"/>
            <consortium name="The Broad Institute Genome Sequencing Center for Infectious Disease"/>
            <person name="Wu L."/>
            <person name="Ma J."/>
        </authorList>
    </citation>
    <scope>NUCLEOTIDE SEQUENCE [LARGE SCALE GENOMIC DNA]</scope>
    <source>
        <strain evidence="2">JCM 31486</strain>
    </source>
</reference>
<gene>
    <name evidence="1" type="ORF">ACFQ1S_02550</name>
</gene>
<comment type="caution">
    <text evidence="1">The sequence shown here is derived from an EMBL/GenBank/DDBJ whole genome shotgun (WGS) entry which is preliminary data.</text>
</comment>
<evidence type="ECO:0000313" key="1">
    <source>
        <dbReference type="EMBL" id="MFD1044550.1"/>
    </source>
</evidence>
<keyword evidence="2" id="KW-1185">Reference proteome</keyword>
<organism evidence="1 2">
    <name type="scientific">Kibdelosporangium lantanae</name>
    <dbReference type="NCBI Taxonomy" id="1497396"/>
    <lineage>
        <taxon>Bacteria</taxon>
        <taxon>Bacillati</taxon>
        <taxon>Actinomycetota</taxon>
        <taxon>Actinomycetes</taxon>
        <taxon>Pseudonocardiales</taxon>
        <taxon>Pseudonocardiaceae</taxon>
        <taxon>Kibdelosporangium</taxon>
    </lineage>
</organism>
<proteinExistence type="predicted"/>